<evidence type="ECO:0000313" key="2">
    <source>
        <dbReference type="EMBL" id="RYR54120.1"/>
    </source>
</evidence>
<evidence type="ECO:0008006" key="4">
    <source>
        <dbReference type="Google" id="ProtNLM"/>
    </source>
</evidence>
<organism evidence="2 3">
    <name type="scientific">Arachis hypogaea</name>
    <name type="common">Peanut</name>
    <dbReference type="NCBI Taxonomy" id="3818"/>
    <lineage>
        <taxon>Eukaryota</taxon>
        <taxon>Viridiplantae</taxon>
        <taxon>Streptophyta</taxon>
        <taxon>Embryophyta</taxon>
        <taxon>Tracheophyta</taxon>
        <taxon>Spermatophyta</taxon>
        <taxon>Magnoliopsida</taxon>
        <taxon>eudicotyledons</taxon>
        <taxon>Gunneridae</taxon>
        <taxon>Pentapetalae</taxon>
        <taxon>rosids</taxon>
        <taxon>fabids</taxon>
        <taxon>Fabales</taxon>
        <taxon>Fabaceae</taxon>
        <taxon>Papilionoideae</taxon>
        <taxon>50 kb inversion clade</taxon>
        <taxon>dalbergioids sensu lato</taxon>
        <taxon>Dalbergieae</taxon>
        <taxon>Pterocarpus clade</taxon>
        <taxon>Arachis</taxon>
    </lineage>
</organism>
<dbReference type="AlphaFoldDB" id="A0A445CT60"/>
<keyword evidence="3" id="KW-1185">Reference proteome</keyword>
<dbReference type="EMBL" id="SDMP01000006">
    <property type="protein sequence ID" value="RYR54120.1"/>
    <property type="molecule type" value="Genomic_DNA"/>
</dbReference>
<accession>A0A445CT60</accession>
<feature type="region of interest" description="Disordered" evidence="1">
    <location>
        <begin position="350"/>
        <end position="382"/>
    </location>
</feature>
<name>A0A445CT60_ARAHY</name>
<proteinExistence type="predicted"/>
<reference evidence="2 3" key="1">
    <citation type="submission" date="2019-01" db="EMBL/GenBank/DDBJ databases">
        <title>Sequencing of cultivated peanut Arachis hypogaea provides insights into genome evolution and oil improvement.</title>
        <authorList>
            <person name="Chen X."/>
        </authorList>
    </citation>
    <scope>NUCLEOTIDE SEQUENCE [LARGE SCALE GENOMIC DNA]</scope>
    <source>
        <strain evidence="3">cv. Fuhuasheng</strain>
        <tissue evidence="2">Leaves</tissue>
    </source>
</reference>
<feature type="compositionally biased region" description="Basic and acidic residues" evidence="1">
    <location>
        <begin position="350"/>
        <end position="366"/>
    </location>
</feature>
<evidence type="ECO:0000313" key="3">
    <source>
        <dbReference type="Proteomes" id="UP000289738"/>
    </source>
</evidence>
<evidence type="ECO:0000256" key="1">
    <source>
        <dbReference type="SAM" id="MobiDB-lite"/>
    </source>
</evidence>
<protein>
    <recommendedName>
        <fullName evidence="4">DUF223 domain-containing protein</fullName>
    </recommendedName>
</protein>
<comment type="caution">
    <text evidence="2">The sequence shown here is derived from an EMBL/GenBank/DDBJ whole genome shotgun (WGS) entry which is preliminary data.</text>
</comment>
<gene>
    <name evidence="2" type="ORF">Ahy_A06g029378</name>
</gene>
<dbReference type="Proteomes" id="UP000289738">
    <property type="component" value="Chromosome A06"/>
</dbReference>
<sequence length="382" mass="43370">MNSNNTINSPIANKQLFHCSKNTISCSLFGEVVDRIFSFLDRESSEPLIFVFQLFRPFIYKEVTNFKKKLLAFGSSESQRINHISSQLYQSPIEELSKGLVYYGSLVQLLYWMLARMIEKAKPIGDHFSCDFCMKEGVPVSLRIKVYVTDNGGSLWVDDNSNNYPNNLDVILDKKILFKINIKTNNIAGNDVVYNVTRIYDDHDIIKKFTYELDEDSGSESVNEIITIGSLRLSQKRFSSEVVQQVTIDLDKDRLPTSISYKGVKDEGQENYGLEIEYVTIFFPFPSSLESPSFLVINTDKQPFPSSLDPFHFSSSPASPPFSADIDTYKLLQSDEVHWNVKGEVVGVESERMEGCGRGGRNEGVRRRGGSRGGDREEEEEE</sequence>